<gene>
    <name evidence="1" type="ORF">LOY88_000941</name>
</gene>
<comment type="caution">
    <text evidence="1">The sequence shown here is derived from an EMBL/GenBank/DDBJ whole genome shotgun (WGS) entry which is preliminary data.</text>
</comment>
<evidence type="ECO:0000313" key="1">
    <source>
        <dbReference type="EMBL" id="KAI2391717.1"/>
    </source>
</evidence>
<dbReference type="EMBL" id="JALBCA010000010">
    <property type="protein sequence ID" value="KAI2391717.1"/>
    <property type="molecule type" value="Genomic_DNA"/>
</dbReference>
<sequence length="760" mass="82432">MDIKQSGASANTAEAHPSNSNLGLQSQPVPAPDASAPATGDRQSDNHGVLPTFQNLRISQPEAARNSELPSQPGNTGPPCVPPKIEASNSNQQGSVPSSQHVGSTHQGDDRFVGSFHSSASPNSPQRVELQSNNPFRARLERSLSDATSNPDTTFSPHLTPSNTGGSSLHPSSHGIDTQSAPSASLDEGLGKASAQSVLVLGVEGSAHHVPLQESLPAPSGSLTGASVGGAGCERNKSLEYPHEAPSVHSTQVKEELPTSQIPPVQEPPSEVYGVRIVNWTDGINKAMRQSPILVQNENGPCPLLALVNSLVMRTPLDNQSPLIRALSSRERISLGLLIQALFDELTTYVNEEHQLPDIEDLSKFLTMLHTGMNVNPRLTPDVNPNQPGKFHKTRDITLYSAFHLPLVHGWLASPSSKAHEAMLRAGEYHDDIQLLHFRKEELEERVMAGGTLSPTEEQLIEDIDHIQRFNLENPTQLSSFGLEQLRRCIEPGSVSILFRNEHFSTLYKHPQSNELFSLVTDAGYARHADVVWESLVDSNGGGSGLFSGDFRSTGNAPSSGQLQQLHQTGADGTARNDNNSSQLAVHNEQTDADYAYALALQFQDEEEQRERERRSSRPQPQSPRQQTGVVHARSASSATPQGHRRPSATGHRQPRHSQVVRPLVPPPGTPIHQTVSADADAPPPTYEQAAQTPPYNPQAHHIPQFGVANSIAGPRTSSYSHDGSYQVPPPRRRSQVPIVAGTHHERFREKDRSKDCVVM</sequence>
<protein>
    <submittedName>
        <fullName evidence="1">Uncharacterized protein</fullName>
    </submittedName>
</protein>
<organism evidence="1">
    <name type="scientific">Ophidiomyces ophidiicola</name>
    <dbReference type="NCBI Taxonomy" id="1387563"/>
    <lineage>
        <taxon>Eukaryota</taxon>
        <taxon>Fungi</taxon>
        <taxon>Dikarya</taxon>
        <taxon>Ascomycota</taxon>
        <taxon>Pezizomycotina</taxon>
        <taxon>Eurotiomycetes</taxon>
        <taxon>Eurotiomycetidae</taxon>
        <taxon>Onygenales</taxon>
        <taxon>Onygenaceae</taxon>
        <taxon>Ophidiomyces</taxon>
    </lineage>
</organism>
<reference evidence="1" key="1">
    <citation type="journal article" date="2022" name="bioRxiv">
        <title>Population genetic analysis of Ophidiomyces ophidiicola, the causative agent of snake fungal disease, indicates recent introductions to the USA.</title>
        <authorList>
            <person name="Ladner J.T."/>
            <person name="Palmer J.M."/>
            <person name="Ettinger C.L."/>
            <person name="Stajich J.E."/>
            <person name="Farrell T.M."/>
            <person name="Glorioso B.M."/>
            <person name="Lawson B."/>
            <person name="Price S.J."/>
            <person name="Stengle A.G."/>
            <person name="Grear D.A."/>
            <person name="Lorch J.M."/>
        </authorList>
    </citation>
    <scope>NUCLEOTIDE SEQUENCE</scope>
    <source>
        <strain evidence="1">NWHC 24266-5</strain>
    </source>
</reference>
<accession>A0ACB8V3X6</accession>
<proteinExistence type="predicted"/>
<name>A0ACB8V3X6_9EURO</name>